<keyword evidence="3" id="KW-0433">Leucine-rich repeat</keyword>
<evidence type="ECO:0000256" key="7">
    <source>
        <dbReference type="ARBA" id="ARBA00022737"/>
    </source>
</evidence>
<keyword evidence="10" id="KW-0325">Glycoprotein</keyword>
<dbReference type="InterPro" id="IPR032675">
    <property type="entry name" value="LRR_dom_sf"/>
</dbReference>
<comment type="similarity">
    <text evidence="2">Belongs to the RLP family.</text>
</comment>
<evidence type="ECO:0000256" key="5">
    <source>
        <dbReference type="ARBA" id="ARBA00022692"/>
    </source>
</evidence>
<dbReference type="GO" id="GO:0016020">
    <property type="term" value="C:membrane"/>
    <property type="evidence" value="ECO:0007669"/>
    <property type="project" value="UniProtKB-SubCell"/>
</dbReference>
<keyword evidence="13" id="KW-1185">Reference proteome</keyword>
<keyword evidence="9 11" id="KW-0472">Membrane</keyword>
<dbReference type="Pfam" id="PF00560">
    <property type="entry name" value="LRR_1"/>
    <property type="match status" value="8"/>
</dbReference>
<evidence type="ECO:0000256" key="2">
    <source>
        <dbReference type="ARBA" id="ARBA00009592"/>
    </source>
</evidence>
<dbReference type="SUPFAM" id="SSF52058">
    <property type="entry name" value="L domain-like"/>
    <property type="match status" value="2"/>
</dbReference>
<gene>
    <name evidence="12" type="primary">ga23584</name>
    <name evidence="12" type="ORF">PR202_ga23584</name>
</gene>
<evidence type="ECO:0000313" key="12">
    <source>
        <dbReference type="EMBL" id="GJN05908.1"/>
    </source>
</evidence>
<evidence type="ECO:0000256" key="1">
    <source>
        <dbReference type="ARBA" id="ARBA00004479"/>
    </source>
</evidence>
<evidence type="ECO:0000313" key="13">
    <source>
        <dbReference type="Proteomes" id="UP001054889"/>
    </source>
</evidence>
<reference evidence="12" key="2">
    <citation type="submission" date="2021-12" db="EMBL/GenBank/DDBJ databases">
        <title>Resequencing data analysis of finger millet.</title>
        <authorList>
            <person name="Hatakeyama M."/>
            <person name="Aluri S."/>
            <person name="Balachadran M.T."/>
            <person name="Sivarajan S.R."/>
            <person name="Poveda L."/>
            <person name="Shimizu-Inatsugi R."/>
            <person name="Schlapbach R."/>
            <person name="Sreeman S.M."/>
            <person name="Shimizu K.K."/>
        </authorList>
    </citation>
    <scope>NUCLEOTIDE SEQUENCE</scope>
</reference>
<sequence length="547" mass="60449">MILVPKGDIPSVGFEKLEFIMSSFNLSVLQLAGINLEGWFPRGIFQLKYLRVLDLSRNLNLLGRMVDISGASSLEILRLAYTGISGRIPSSIGNLTQLILLNLCQNNLIGKISSYLDIFDLSSNRLQGQIPMPSSSARILDYSNNLFSSVLPNFTLYLSYTKYLSLSNNNLSGYLPNSICDSYISVLDVSYNNFKGHPPPCLIDNGYMIILNLRENQFEGELPSNISSGCSLQTIDLHGNKIEGQLPRALHNCTALELLDLGRNQITDTFPSWLGTLLNLCVLVLRSNQFHGSIGYLKDGKYGENFPTLQILDLASNNFSGNLHPQWFENLCPYNNTGQIMGHQNVSIARFYQDTVTISYKGSFIKFGRIWTTLTTIDLSDNALEGSIPASIGKLVSLRALNMSHNAFTGEIPPQFSDMTAVESLDLSTNMLSGEIPQELMNLTFLSILNLSENQLEGKIPQSRQFATFQSGSFGGNKGLCGLPLPKQCDAPNTPNDIHMKSSSNSVDIVLFIFVGVAFGMGFATSILMKLDWIKRWFCNVNSANMS</sequence>
<dbReference type="FunFam" id="3.80.10.10:FF:000111">
    <property type="entry name" value="LRR receptor-like serine/threonine-protein kinase ERECTA"/>
    <property type="match status" value="1"/>
</dbReference>
<keyword evidence="6" id="KW-0732">Signal</keyword>
<comment type="caution">
    <text evidence="12">The sequence shown here is derived from an EMBL/GenBank/DDBJ whole genome shotgun (WGS) entry which is preliminary data.</text>
</comment>
<evidence type="ECO:0000256" key="10">
    <source>
        <dbReference type="ARBA" id="ARBA00023180"/>
    </source>
</evidence>
<evidence type="ECO:0000256" key="4">
    <source>
        <dbReference type="ARBA" id="ARBA00022626"/>
    </source>
</evidence>
<feature type="transmembrane region" description="Helical" evidence="11">
    <location>
        <begin position="509"/>
        <end position="528"/>
    </location>
</feature>
<dbReference type="GO" id="GO:0009742">
    <property type="term" value="P:brassinosteroid mediated signaling pathway"/>
    <property type="evidence" value="ECO:0007669"/>
    <property type="project" value="UniProtKB-KW"/>
</dbReference>
<dbReference type="InterPro" id="IPR046956">
    <property type="entry name" value="RLP23-like"/>
</dbReference>
<dbReference type="InterPro" id="IPR001611">
    <property type="entry name" value="Leu-rich_rpt"/>
</dbReference>
<evidence type="ECO:0000256" key="8">
    <source>
        <dbReference type="ARBA" id="ARBA00022989"/>
    </source>
</evidence>
<comment type="subcellular location">
    <subcellularLocation>
        <location evidence="1">Membrane</location>
        <topology evidence="1">Single-pass type I membrane protein</topology>
    </subcellularLocation>
</comment>
<proteinExistence type="inferred from homology"/>
<dbReference type="PANTHER" id="PTHR48061">
    <property type="entry name" value="LEUCINE-RICH REPEAT RECEPTOR PROTEIN KINASE EMS1-LIKE-RELATED"/>
    <property type="match status" value="1"/>
</dbReference>
<dbReference type="Gene3D" id="3.80.10.10">
    <property type="entry name" value="Ribonuclease Inhibitor"/>
    <property type="match status" value="2"/>
</dbReference>
<dbReference type="AlphaFoldDB" id="A0AAV5D4M3"/>
<accession>A0AAV5D4M3</accession>
<dbReference type="PANTHER" id="PTHR48061:SF14">
    <property type="entry name" value="LEUCINE-RICH REPEAT-CONTAINING N-TERMINAL PLANT-TYPE DOMAIN-CONTAINING PROTEIN"/>
    <property type="match status" value="1"/>
</dbReference>
<evidence type="ECO:0000256" key="6">
    <source>
        <dbReference type="ARBA" id="ARBA00022729"/>
    </source>
</evidence>
<evidence type="ECO:0000256" key="11">
    <source>
        <dbReference type="SAM" id="Phobius"/>
    </source>
</evidence>
<keyword evidence="4" id="KW-1070">Brassinosteroid signaling pathway</keyword>
<protein>
    <submittedName>
        <fullName evidence="12">Uncharacterized protein</fullName>
    </submittedName>
</protein>
<keyword evidence="8 11" id="KW-1133">Transmembrane helix</keyword>
<keyword evidence="7" id="KW-0677">Repeat</keyword>
<evidence type="ECO:0000256" key="9">
    <source>
        <dbReference type="ARBA" id="ARBA00023136"/>
    </source>
</evidence>
<reference evidence="12" key="1">
    <citation type="journal article" date="2018" name="DNA Res.">
        <title>Multiple hybrid de novo genome assembly of finger millet, an orphan allotetraploid crop.</title>
        <authorList>
            <person name="Hatakeyama M."/>
            <person name="Aluri S."/>
            <person name="Balachadran M.T."/>
            <person name="Sivarajan S.R."/>
            <person name="Patrignani A."/>
            <person name="Gruter S."/>
            <person name="Poveda L."/>
            <person name="Shimizu-Inatsugi R."/>
            <person name="Baeten J."/>
            <person name="Francoijs K.J."/>
            <person name="Nataraja K.N."/>
            <person name="Reddy Y.A.N."/>
            <person name="Phadnis S."/>
            <person name="Ravikumar R.L."/>
            <person name="Schlapbach R."/>
            <person name="Sreeman S.M."/>
            <person name="Shimizu K.K."/>
        </authorList>
    </citation>
    <scope>NUCLEOTIDE SEQUENCE</scope>
</reference>
<name>A0AAV5D4M3_ELECO</name>
<dbReference type="FunFam" id="3.80.10.10:FF:000041">
    <property type="entry name" value="LRR receptor-like serine/threonine-protein kinase ERECTA"/>
    <property type="match status" value="1"/>
</dbReference>
<dbReference type="Proteomes" id="UP001054889">
    <property type="component" value="Unassembled WGS sequence"/>
</dbReference>
<organism evidence="12 13">
    <name type="scientific">Eleusine coracana subsp. coracana</name>
    <dbReference type="NCBI Taxonomy" id="191504"/>
    <lineage>
        <taxon>Eukaryota</taxon>
        <taxon>Viridiplantae</taxon>
        <taxon>Streptophyta</taxon>
        <taxon>Embryophyta</taxon>
        <taxon>Tracheophyta</taxon>
        <taxon>Spermatophyta</taxon>
        <taxon>Magnoliopsida</taxon>
        <taxon>Liliopsida</taxon>
        <taxon>Poales</taxon>
        <taxon>Poaceae</taxon>
        <taxon>PACMAD clade</taxon>
        <taxon>Chloridoideae</taxon>
        <taxon>Cynodonteae</taxon>
        <taxon>Eleusininae</taxon>
        <taxon>Eleusine</taxon>
    </lineage>
</organism>
<dbReference type="EMBL" id="BQKI01000012">
    <property type="protein sequence ID" value="GJN05908.1"/>
    <property type="molecule type" value="Genomic_DNA"/>
</dbReference>
<keyword evidence="5 11" id="KW-0812">Transmembrane</keyword>
<evidence type="ECO:0000256" key="3">
    <source>
        <dbReference type="ARBA" id="ARBA00022614"/>
    </source>
</evidence>